<dbReference type="InterPro" id="IPR056333">
    <property type="entry name" value="BBS7_pf_dom"/>
</dbReference>
<dbReference type="GO" id="GO:0016020">
    <property type="term" value="C:membrane"/>
    <property type="evidence" value="ECO:0007669"/>
    <property type="project" value="TreeGrafter"/>
</dbReference>
<dbReference type="GO" id="GO:0036064">
    <property type="term" value="C:ciliary basal body"/>
    <property type="evidence" value="ECO:0007669"/>
    <property type="project" value="TreeGrafter"/>
</dbReference>
<dbReference type="GO" id="GO:0008104">
    <property type="term" value="P:intracellular protein localization"/>
    <property type="evidence" value="ECO:0007669"/>
    <property type="project" value="TreeGrafter"/>
</dbReference>
<feature type="domain" description="BBS7 GAE" evidence="2">
    <location>
        <begin position="393"/>
        <end position="502"/>
    </location>
</feature>
<dbReference type="InterPro" id="IPR036322">
    <property type="entry name" value="WD40_repeat_dom_sf"/>
</dbReference>
<evidence type="ECO:0000259" key="2">
    <source>
        <dbReference type="Pfam" id="PF23360"/>
    </source>
</evidence>
<evidence type="ECO:0000313" key="5">
    <source>
        <dbReference type="EMBL" id="KAK8780001.1"/>
    </source>
</evidence>
<feature type="domain" description="BBS7 beta-propeller" evidence="4">
    <location>
        <begin position="37"/>
        <end position="334"/>
    </location>
</feature>
<feature type="coiled-coil region" evidence="1">
    <location>
        <begin position="350"/>
        <end position="377"/>
    </location>
</feature>
<accession>A0AAQ4EZ58</accession>
<dbReference type="Pfam" id="PF23743">
    <property type="entry name" value="Beta-prop_BBS7"/>
    <property type="match status" value="1"/>
</dbReference>
<keyword evidence="1" id="KW-0175">Coiled coil</keyword>
<dbReference type="GO" id="GO:0060271">
    <property type="term" value="P:cilium assembly"/>
    <property type="evidence" value="ECO:0007669"/>
    <property type="project" value="TreeGrafter"/>
</dbReference>
<gene>
    <name evidence="5" type="ORF">V5799_018658</name>
</gene>
<dbReference type="SUPFAM" id="SSF50978">
    <property type="entry name" value="WD40 repeat-like"/>
    <property type="match status" value="1"/>
</dbReference>
<organism evidence="5 6">
    <name type="scientific">Amblyomma americanum</name>
    <name type="common">Lone star tick</name>
    <dbReference type="NCBI Taxonomy" id="6943"/>
    <lineage>
        <taxon>Eukaryota</taxon>
        <taxon>Metazoa</taxon>
        <taxon>Ecdysozoa</taxon>
        <taxon>Arthropoda</taxon>
        <taxon>Chelicerata</taxon>
        <taxon>Arachnida</taxon>
        <taxon>Acari</taxon>
        <taxon>Parasitiformes</taxon>
        <taxon>Ixodida</taxon>
        <taxon>Ixodoidea</taxon>
        <taxon>Ixodidae</taxon>
        <taxon>Amblyomminae</taxon>
        <taxon>Amblyomma</taxon>
    </lineage>
</organism>
<dbReference type="EMBL" id="JARKHS020009280">
    <property type="protein sequence ID" value="KAK8780001.1"/>
    <property type="molecule type" value="Genomic_DNA"/>
</dbReference>
<keyword evidence="6" id="KW-1185">Reference proteome</keyword>
<dbReference type="Pfam" id="PF23360">
    <property type="entry name" value="BBS7_GAE"/>
    <property type="match status" value="1"/>
</dbReference>
<name>A0AAQ4EZ58_AMBAM</name>
<evidence type="ECO:0000259" key="4">
    <source>
        <dbReference type="Pfam" id="PF23743"/>
    </source>
</evidence>
<proteinExistence type="predicted"/>
<dbReference type="GO" id="GO:0005930">
    <property type="term" value="C:axoneme"/>
    <property type="evidence" value="ECO:0007669"/>
    <property type="project" value="TreeGrafter"/>
</dbReference>
<dbReference type="Proteomes" id="UP001321473">
    <property type="component" value="Unassembled WGS sequence"/>
</dbReference>
<evidence type="ECO:0000259" key="3">
    <source>
        <dbReference type="Pfam" id="PF23361"/>
    </source>
</evidence>
<feature type="domain" description="BBS7 platform" evidence="3">
    <location>
        <begin position="510"/>
        <end position="611"/>
    </location>
</feature>
<dbReference type="Gene3D" id="2.130.10.10">
    <property type="entry name" value="YVTN repeat-like/Quinoprotein amine dehydrogenase"/>
    <property type="match status" value="1"/>
</dbReference>
<dbReference type="InterPro" id="IPR015943">
    <property type="entry name" value="WD40/YVTN_repeat-like_dom_sf"/>
</dbReference>
<evidence type="ECO:0000256" key="1">
    <source>
        <dbReference type="SAM" id="Coils"/>
    </source>
</evidence>
<sequence length="616" mass="67760">MDLELNRLDYIQLSLITEPENFCSTLKVDGTSPKTTKILPTSSEQKGCQKVVVGSQSGVVHCFGASRGQVETVFKTLPGKSVGSVQLGGAVGSVQDKIFFAAGNEITGYTRKGKQFLKFDTNLTDTIRCMSVCGNDLAVCGEYVYNHYFECQDKNYFLSSGRINDMLLLPVDKLRALVPVLACQDRLLRVLKDSQCQLEIEVSGPATALALYQGDGGPTGKDVLYGTSDGKVGLLSIDKSSQTPVWEIDNPNGAGSVTCLAFYDMTGDGLLDLIVGRNDGQVEVYSFNDLDEPVLRFSYNCGESVTSVQGGIVGNARYDEVLVTTYSGWVFGLSAEHAEKRLDPNYLLISPESAQKILKLKEEVEEMEQKVARERELYQLATYSEKGAVSTVPFFAVDDSFVLHHQDASYTLAIQLQAAIDTVVLQSNVPVDLLDSNKNSAVVSYTSCDPQTSGNYLLATFRCQANTSRLEVKIRTIEGQQGVLRAYVTPQLQPKCCRLCEYQIRPLSLHRRSHSVQEDRPLNELKLRGSFSMAEMHAWLVLTLPEVAERPPATDSATLYFVSTFLGTVLSCFYRRGEAIFKSDNISTISILKDVLSKQATRKKISLDISCGEFAS</sequence>
<dbReference type="InterPro" id="IPR056332">
    <property type="entry name" value="Beta-prop_BBS7"/>
</dbReference>
<dbReference type="InterPro" id="IPR056334">
    <property type="entry name" value="BBS7_GAE_dom"/>
</dbReference>
<protein>
    <recommendedName>
        <fullName evidence="7">Bardet-Biedl syndrome 7</fullName>
    </recommendedName>
</protein>
<dbReference type="PANTHER" id="PTHR16074">
    <property type="entry name" value="BARDET-BIEDL SYNDROME 7 PROTEIN"/>
    <property type="match status" value="1"/>
</dbReference>
<comment type="caution">
    <text evidence="5">The sequence shown here is derived from an EMBL/GenBank/DDBJ whole genome shotgun (WGS) entry which is preliminary data.</text>
</comment>
<dbReference type="AlphaFoldDB" id="A0AAQ4EZ58"/>
<dbReference type="PANTHER" id="PTHR16074:SF4">
    <property type="entry name" value="BARDET-BIEDL SYNDROME 7 PROTEIN"/>
    <property type="match status" value="1"/>
</dbReference>
<dbReference type="Pfam" id="PF23361">
    <property type="entry name" value="BBS7_pf"/>
    <property type="match status" value="1"/>
</dbReference>
<dbReference type="GO" id="GO:0034464">
    <property type="term" value="C:BBSome"/>
    <property type="evidence" value="ECO:0007669"/>
    <property type="project" value="TreeGrafter"/>
</dbReference>
<reference evidence="5 6" key="1">
    <citation type="journal article" date="2023" name="Arcadia Sci">
        <title>De novo assembly of a long-read Amblyomma americanum tick genome.</title>
        <authorList>
            <person name="Chou S."/>
            <person name="Poskanzer K.E."/>
            <person name="Rollins M."/>
            <person name="Thuy-Boun P.S."/>
        </authorList>
    </citation>
    <scope>NUCLEOTIDE SEQUENCE [LARGE SCALE GENOMIC DNA]</scope>
    <source>
        <strain evidence="5">F_SG_1</strain>
        <tissue evidence="5">Salivary glands</tissue>
    </source>
</reference>
<evidence type="ECO:0008006" key="7">
    <source>
        <dbReference type="Google" id="ProtNLM"/>
    </source>
</evidence>
<evidence type="ECO:0000313" key="6">
    <source>
        <dbReference type="Proteomes" id="UP001321473"/>
    </source>
</evidence>
<dbReference type="GO" id="GO:0043005">
    <property type="term" value="C:neuron projection"/>
    <property type="evidence" value="ECO:0007669"/>
    <property type="project" value="TreeGrafter"/>
</dbReference>